<reference evidence="2 3" key="1">
    <citation type="submission" date="2016-06" db="EMBL/GenBank/DDBJ databases">
        <title>Three novel species with peptidoglycan cell walls form the new genus Lacunisphaera gen. nov. in the family Opitutaceae of the verrucomicrobial subdivision 4.</title>
        <authorList>
            <person name="Rast P."/>
            <person name="Gloeckner I."/>
            <person name="Jogler M."/>
            <person name="Boedeker C."/>
            <person name="Jeske O."/>
            <person name="Wiegand S."/>
            <person name="Reinhardt R."/>
            <person name="Schumann P."/>
            <person name="Rohde M."/>
            <person name="Spring S."/>
            <person name="Gloeckner F.O."/>
            <person name="Jogler C."/>
        </authorList>
    </citation>
    <scope>NUCLEOTIDE SEQUENCE [LARGE SCALE GENOMIC DNA]</scope>
    <source>
        <strain evidence="2 3">IG16b</strain>
    </source>
</reference>
<keyword evidence="1" id="KW-0812">Transmembrane</keyword>
<dbReference type="STRING" id="1838286.Verru16b_02778"/>
<keyword evidence="1" id="KW-0472">Membrane</keyword>
<sequence>MNHYFRLWLTSARYCIMRTLMFRADFFIWALVELFWMAVNLLMVSVIYQHTDTVAGWTKYQMMLLVGTSLLIQRFLMGFFWSSIFEMGRNIRSGHFDFFLAQPGNVMFMATTRKIDPDSMINSLVALSVVIYAARQLGLDPSATDLALYALLVVCGVIIHYSMLVLCITPAFWITSAQGIEGSYFTLSEFSRLPRQAFRGAANIAFVWILPVVIVSNAPASILLHGFDAGIVGWVLAITVLWFGLAVFVFQRGLRRYSSASS</sequence>
<keyword evidence="3" id="KW-1185">Reference proteome</keyword>
<evidence type="ECO:0000313" key="3">
    <source>
        <dbReference type="Proteomes" id="UP000095228"/>
    </source>
</evidence>
<feature type="transmembrane region" description="Helical" evidence="1">
    <location>
        <begin position="26"/>
        <end position="48"/>
    </location>
</feature>
<dbReference type="RefSeq" id="WP_069962813.1">
    <property type="nucleotide sequence ID" value="NZ_CP016094.1"/>
</dbReference>
<dbReference type="InterPro" id="IPR010390">
    <property type="entry name" value="ABC-2_transporter-like"/>
</dbReference>
<feature type="transmembrane region" description="Helical" evidence="1">
    <location>
        <begin position="231"/>
        <end position="250"/>
    </location>
</feature>
<protein>
    <recommendedName>
        <fullName evidence="4">ABC-2 family transporter protein</fullName>
    </recommendedName>
</protein>
<feature type="transmembrane region" description="Helical" evidence="1">
    <location>
        <begin position="201"/>
        <end position="225"/>
    </location>
</feature>
<keyword evidence="1" id="KW-1133">Transmembrane helix</keyword>
<feature type="transmembrane region" description="Helical" evidence="1">
    <location>
        <begin position="146"/>
        <end position="174"/>
    </location>
</feature>
<accession>A0A1D8AXS6</accession>
<dbReference type="PANTHER" id="PTHR36833">
    <property type="entry name" value="SLR0610 PROTEIN-RELATED"/>
    <property type="match status" value="1"/>
</dbReference>
<dbReference type="AlphaFoldDB" id="A0A1D8AXS6"/>
<dbReference type="Pfam" id="PF06182">
    <property type="entry name" value="ABC2_membrane_6"/>
    <property type="match status" value="1"/>
</dbReference>
<evidence type="ECO:0000313" key="2">
    <source>
        <dbReference type="EMBL" id="AOS45692.1"/>
    </source>
</evidence>
<dbReference type="EMBL" id="CP016094">
    <property type="protein sequence ID" value="AOS45692.1"/>
    <property type="molecule type" value="Genomic_DNA"/>
</dbReference>
<dbReference type="PANTHER" id="PTHR36833:SF1">
    <property type="entry name" value="INTEGRAL MEMBRANE TRANSPORT PROTEIN"/>
    <property type="match status" value="1"/>
</dbReference>
<organism evidence="2 3">
    <name type="scientific">Lacunisphaera limnophila</name>
    <dbReference type="NCBI Taxonomy" id="1838286"/>
    <lineage>
        <taxon>Bacteria</taxon>
        <taxon>Pseudomonadati</taxon>
        <taxon>Verrucomicrobiota</taxon>
        <taxon>Opitutia</taxon>
        <taxon>Opitutales</taxon>
        <taxon>Opitutaceae</taxon>
        <taxon>Lacunisphaera</taxon>
    </lineage>
</organism>
<dbReference type="OrthoDB" id="9788195at2"/>
<evidence type="ECO:0000256" key="1">
    <source>
        <dbReference type="SAM" id="Phobius"/>
    </source>
</evidence>
<feature type="transmembrane region" description="Helical" evidence="1">
    <location>
        <begin position="117"/>
        <end position="134"/>
    </location>
</feature>
<proteinExistence type="predicted"/>
<feature type="transmembrane region" description="Helical" evidence="1">
    <location>
        <begin position="60"/>
        <end position="82"/>
    </location>
</feature>
<evidence type="ECO:0008006" key="4">
    <source>
        <dbReference type="Google" id="ProtNLM"/>
    </source>
</evidence>
<dbReference type="Proteomes" id="UP000095228">
    <property type="component" value="Chromosome"/>
</dbReference>
<gene>
    <name evidence="2" type="ORF">Verru16b_02778</name>
</gene>
<dbReference type="KEGG" id="obg:Verru16b_02778"/>
<name>A0A1D8AXS6_9BACT</name>